<dbReference type="GO" id="GO:0004519">
    <property type="term" value="F:endonuclease activity"/>
    <property type="evidence" value="ECO:0007669"/>
    <property type="project" value="InterPro"/>
</dbReference>
<dbReference type="Proteomes" id="UP000435304">
    <property type="component" value="Unassembled WGS sequence"/>
</dbReference>
<proteinExistence type="predicted"/>
<dbReference type="Pfam" id="PF01844">
    <property type="entry name" value="HNH"/>
    <property type="match status" value="1"/>
</dbReference>
<gene>
    <name evidence="3" type="ORF">GC722_05440</name>
</gene>
<feature type="region of interest" description="Disordered" evidence="1">
    <location>
        <begin position="1"/>
        <end position="55"/>
    </location>
</feature>
<protein>
    <recommendedName>
        <fullName evidence="2">HNH nuclease domain-containing protein</fullName>
    </recommendedName>
</protein>
<evidence type="ECO:0000313" key="3">
    <source>
        <dbReference type="EMBL" id="MVA75474.1"/>
    </source>
</evidence>
<feature type="domain" description="HNH nuclease" evidence="2">
    <location>
        <begin position="149"/>
        <end position="209"/>
    </location>
</feature>
<dbReference type="InterPro" id="IPR002711">
    <property type="entry name" value="HNH"/>
</dbReference>
<organism evidence="3 4">
    <name type="scientific">Auraticoccus cholistanensis</name>
    <dbReference type="NCBI Taxonomy" id="2656650"/>
    <lineage>
        <taxon>Bacteria</taxon>
        <taxon>Bacillati</taxon>
        <taxon>Actinomycetota</taxon>
        <taxon>Actinomycetes</taxon>
        <taxon>Propionibacteriales</taxon>
        <taxon>Propionibacteriaceae</taxon>
        <taxon>Auraticoccus</taxon>
    </lineage>
</organism>
<dbReference type="CDD" id="cd00085">
    <property type="entry name" value="HNHc"/>
    <property type="match status" value="1"/>
</dbReference>
<evidence type="ECO:0000256" key="1">
    <source>
        <dbReference type="SAM" id="MobiDB-lite"/>
    </source>
</evidence>
<dbReference type="GO" id="GO:0003676">
    <property type="term" value="F:nucleic acid binding"/>
    <property type="evidence" value="ECO:0007669"/>
    <property type="project" value="InterPro"/>
</dbReference>
<comment type="caution">
    <text evidence="3">The sequence shown here is derived from an EMBL/GenBank/DDBJ whole genome shotgun (WGS) entry which is preliminary data.</text>
</comment>
<name>A0A6A9UV75_9ACTN</name>
<accession>A0A6A9UV75</accession>
<dbReference type="InterPro" id="IPR003615">
    <property type="entry name" value="HNH_nuc"/>
</dbReference>
<feature type="compositionally biased region" description="Basic and acidic residues" evidence="1">
    <location>
        <begin position="1"/>
        <end position="10"/>
    </location>
</feature>
<keyword evidence="4" id="KW-1185">Reference proteome</keyword>
<sequence>MVHRRADARSRPVPTHSRPDLLQPHNQGRHRPQHGTPIAPRLPRHDSGPTALPQPLGRRAQASQLLLDRPIAPESGHGPRWARDKKVWTDWSQRPDELAHAVALIRVKGATDDAPTDTGEEEEYEAPEGRILFREHRRYERDRKLVAKKGAAVLRTTGRLACEVCDFDSSEAYGIEGVIDVHHVVPLHQLGESVTGLNDLALLCPTCHRVLHQHRPIISPDELRAKRFGS</sequence>
<dbReference type="EMBL" id="WPCU01000004">
    <property type="protein sequence ID" value="MVA75474.1"/>
    <property type="molecule type" value="Genomic_DNA"/>
</dbReference>
<reference evidence="3 4" key="1">
    <citation type="submission" date="2019-12" db="EMBL/GenBank/DDBJ databases">
        <title>Auraticoccus cholistani sp. nov., an actinomycete isolated from soil of Cholistan desert.</title>
        <authorList>
            <person name="Cheema M.T."/>
        </authorList>
    </citation>
    <scope>NUCLEOTIDE SEQUENCE [LARGE SCALE GENOMIC DNA]</scope>
    <source>
        <strain evidence="3 4">F435</strain>
    </source>
</reference>
<dbReference type="AlphaFoldDB" id="A0A6A9UV75"/>
<evidence type="ECO:0000313" key="4">
    <source>
        <dbReference type="Proteomes" id="UP000435304"/>
    </source>
</evidence>
<evidence type="ECO:0000259" key="2">
    <source>
        <dbReference type="SMART" id="SM00507"/>
    </source>
</evidence>
<dbReference type="SMART" id="SM00507">
    <property type="entry name" value="HNHc"/>
    <property type="match status" value="1"/>
</dbReference>
<dbReference type="GO" id="GO:0008270">
    <property type="term" value="F:zinc ion binding"/>
    <property type="evidence" value="ECO:0007669"/>
    <property type="project" value="InterPro"/>
</dbReference>